<feature type="transmembrane region" description="Helical" evidence="1">
    <location>
        <begin position="115"/>
        <end position="134"/>
    </location>
</feature>
<organism evidence="2 3">
    <name type="scientific">Kibdelosporangium aridum</name>
    <dbReference type="NCBI Taxonomy" id="2030"/>
    <lineage>
        <taxon>Bacteria</taxon>
        <taxon>Bacillati</taxon>
        <taxon>Actinomycetota</taxon>
        <taxon>Actinomycetes</taxon>
        <taxon>Pseudonocardiales</taxon>
        <taxon>Pseudonocardiaceae</taxon>
        <taxon>Kibdelosporangium</taxon>
    </lineage>
</organism>
<proteinExistence type="predicted"/>
<keyword evidence="1" id="KW-0812">Transmembrane</keyword>
<keyword evidence="1" id="KW-0472">Membrane</keyword>
<evidence type="ECO:0000313" key="2">
    <source>
        <dbReference type="EMBL" id="SMC57753.1"/>
    </source>
</evidence>
<evidence type="ECO:0000256" key="1">
    <source>
        <dbReference type="SAM" id="Phobius"/>
    </source>
</evidence>
<accession>A0A1W2AAY7</accession>
<dbReference type="EMBL" id="FWXV01000001">
    <property type="protein sequence ID" value="SMC57753.1"/>
    <property type="molecule type" value="Genomic_DNA"/>
</dbReference>
<dbReference type="RefSeq" id="WP_084424470.1">
    <property type="nucleotide sequence ID" value="NZ_FWXV01000001.1"/>
</dbReference>
<reference evidence="2 3" key="1">
    <citation type="submission" date="2017-04" db="EMBL/GenBank/DDBJ databases">
        <authorList>
            <person name="Afonso C.L."/>
            <person name="Miller P.J."/>
            <person name="Scott M.A."/>
            <person name="Spackman E."/>
            <person name="Goraichik I."/>
            <person name="Dimitrov K.M."/>
            <person name="Suarez D.L."/>
            <person name="Swayne D.E."/>
        </authorList>
    </citation>
    <scope>NUCLEOTIDE SEQUENCE [LARGE SCALE GENOMIC DNA]</scope>
    <source>
        <strain evidence="2 3">DSM 43828</strain>
    </source>
</reference>
<keyword evidence="3" id="KW-1185">Reference proteome</keyword>
<feature type="transmembrane region" description="Helical" evidence="1">
    <location>
        <begin position="43"/>
        <end position="61"/>
    </location>
</feature>
<feature type="transmembrane region" description="Helical" evidence="1">
    <location>
        <begin position="140"/>
        <end position="158"/>
    </location>
</feature>
<dbReference type="AlphaFoldDB" id="A0A1W2AAY7"/>
<name>A0A1W2AAY7_KIBAR</name>
<dbReference type="Proteomes" id="UP000192674">
    <property type="component" value="Unassembled WGS sequence"/>
</dbReference>
<gene>
    <name evidence="2" type="ORF">SAMN05661093_00627</name>
</gene>
<evidence type="ECO:0000313" key="3">
    <source>
        <dbReference type="Proteomes" id="UP000192674"/>
    </source>
</evidence>
<feature type="transmembrane region" description="Helical" evidence="1">
    <location>
        <begin position="12"/>
        <end position="37"/>
    </location>
</feature>
<protein>
    <submittedName>
        <fullName evidence="2">Uncharacterized protein</fullName>
    </submittedName>
</protein>
<sequence length="178" mass="19570">MAERWARLRFGSPGLFTLLTASIGAGVVWVSWVVGYFSFELRHVFFAAFSGLCFAAASAFGRSQAPPPFPPGLHLDDTMRIWRLVRYGGPVENKADVSAVNHHARWLLSGPSTSALATGLAVAISVAAVVIIVAPKDDPFYVRVPALYLVVFAAMIPMTMRRAKWLWNAERVLEVPKR</sequence>
<keyword evidence="1" id="KW-1133">Transmembrane helix</keyword>